<dbReference type="EMBL" id="RDOJ01000031">
    <property type="protein sequence ID" value="RLZ06403.1"/>
    <property type="molecule type" value="Genomic_DNA"/>
</dbReference>
<keyword evidence="2" id="KW-1185">Reference proteome</keyword>
<evidence type="ECO:0000313" key="2">
    <source>
        <dbReference type="Proteomes" id="UP000275348"/>
    </source>
</evidence>
<dbReference type="RefSeq" id="WP_121935776.1">
    <property type="nucleotide sequence ID" value="NZ_RDOJ01000031.1"/>
</dbReference>
<evidence type="ECO:0008006" key="3">
    <source>
        <dbReference type="Google" id="ProtNLM"/>
    </source>
</evidence>
<reference evidence="1 2" key="1">
    <citation type="submission" date="2018-10" db="EMBL/GenBank/DDBJ databases">
        <authorList>
            <person name="Chen X."/>
        </authorList>
    </citation>
    <scope>NUCLEOTIDE SEQUENCE [LARGE SCALE GENOMIC DNA]</scope>
    <source>
        <strain evidence="1 2">YIM 102668</strain>
    </source>
</reference>
<organism evidence="1 2">
    <name type="scientific">Faecalibacter macacae</name>
    <dbReference type="NCBI Taxonomy" id="1859289"/>
    <lineage>
        <taxon>Bacteria</taxon>
        <taxon>Pseudomonadati</taxon>
        <taxon>Bacteroidota</taxon>
        <taxon>Flavobacteriia</taxon>
        <taxon>Flavobacteriales</taxon>
        <taxon>Weeksellaceae</taxon>
        <taxon>Faecalibacter</taxon>
    </lineage>
</organism>
<proteinExistence type="predicted"/>
<gene>
    <name evidence="1" type="ORF">EAH69_13665</name>
</gene>
<accession>A0A3L9M1K6</accession>
<evidence type="ECO:0000313" key="1">
    <source>
        <dbReference type="EMBL" id="RLZ06403.1"/>
    </source>
</evidence>
<dbReference type="AlphaFoldDB" id="A0A3L9M1K6"/>
<protein>
    <recommendedName>
        <fullName evidence="3">Lipoprotein</fullName>
    </recommendedName>
</protein>
<comment type="caution">
    <text evidence="1">The sequence shown here is derived from an EMBL/GenBank/DDBJ whole genome shotgun (WGS) entry which is preliminary data.</text>
</comment>
<dbReference type="Proteomes" id="UP000275348">
    <property type="component" value="Unassembled WGS sequence"/>
</dbReference>
<sequence length="229" mass="27749">MKLIYTFIISLFIISCNKNSEIEYQFDNDYIFNDFKKEFISYDLNNINDSISERKTLYKDKLIRTDTLLSKNQKSKFIGWTKFYDTIENSNTEKFIENFRFKNNIIKFNQLIVKENDTINYSESFFYKFHDNKIIFYLPEKMKFSRNSNNEILFFLLDDIENPSVNLQQLFKQKSENLNFLTIHVKSNYSEAEYLIDPEKKDLKGIFVYFEYEPKTFDILAHSILYVKR</sequence>
<name>A0A3L9M1K6_9FLAO</name>
<dbReference type="OrthoDB" id="1451403at2"/>
<dbReference type="PROSITE" id="PS51257">
    <property type="entry name" value="PROKAR_LIPOPROTEIN"/>
    <property type="match status" value="1"/>
</dbReference>